<evidence type="ECO:0000256" key="8">
    <source>
        <dbReference type="ARBA" id="ARBA00023004"/>
    </source>
</evidence>
<sequence length="376" mass="40322">MSESLIYLDYNATTPVDPAVLDVMLPYLREKFGNPSCSHPYGSDAKKAVEEARKKVANAIGCFPEEIIFTSGGTESNNLAIFGVAEALKDQGRHIITSKIEHPAVIEPMVELIHRGFDVTFLPVDKNGLVDVGEIERLIRPDTILVSVMHANNETGVIQPIKEIATITRAKGVIFHSDAAQSFGKIEVNVRELGVDLLSIAGHKTYAPKGIGALYVKRDTPIKRVIFGAGQERGVRPGTEPVAQIVALGEAAEMASKTVGEEIARLEKLRNMLEEGILASTPNAVVHGKGAPRLPNTLSIGFPGMSSAELLGKMQNRIAASAGAACHGNEPKISHVLEAMGVSPEVALGTIRLSLGRFTTEEEIRAAIDYFAGLFN</sequence>
<dbReference type="InterPro" id="IPR015422">
    <property type="entry name" value="PyrdxlP-dep_Trfase_small"/>
</dbReference>
<reference evidence="13" key="1">
    <citation type="journal article" date="2020" name="mSystems">
        <title>Genome- and Community-Level Interaction Insights into Carbon Utilization and Element Cycling Functions of Hydrothermarchaeota in Hydrothermal Sediment.</title>
        <authorList>
            <person name="Zhou Z."/>
            <person name="Liu Y."/>
            <person name="Xu W."/>
            <person name="Pan J."/>
            <person name="Luo Z.H."/>
            <person name="Li M."/>
        </authorList>
    </citation>
    <scope>NUCLEOTIDE SEQUENCE [LARGE SCALE GENOMIC DNA]</scope>
    <source>
        <strain evidence="13">HyVt-19</strain>
    </source>
</reference>
<comment type="catalytic activity">
    <reaction evidence="10">
        <text>(sulfur carrier)-H + L-cysteine = (sulfur carrier)-SH + L-alanine</text>
        <dbReference type="Rhea" id="RHEA:43892"/>
        <dbReference type="Rhea" id="RHEA-COMP:14737"/>
        <dbReference type="Rhea" id="RHEA-COMP:14739"/>
        <dbReference type="ChEBI" id="CHEBI:29917"/>
        <dbReference type="ChEBI" id="CHEBI:35235"/>
        <dbReference type="ChEBI" id="CHEBI:57972"/>
        <dbReference type="ChEBI" id="CHEBI:64428"/>
        <dbReference type="EC" id="2.8.1.7"/>
    </reaction>
</comment>
<proteinExistence type="inferred from homology"/>
<dbReference type="Gene3D" id="3.90.1150.10">
    <property type="entry name" value="Aspartate Aminotransferase, domain 1"/>
    <property type="match status" value="1"/>
</dbReference>
<dbReference type="Pfam" id="PF00266">
    <property type="entry name" value="Aminotran_5"/>
    <property type="match status" value="1"/>
</dbReference>
<keyword evidence="9" id="KW-0411">Iron-sulfur</keyword>
<dbReference type="EMBL" id="DQZW01000297">
    <property type="protein sequence ID" value="HDL90507.1"/>
    <property type="molecule type" value="Genomic_DNA"/>
</dbReference>
<keyword evidence="7" id="KW-0663">Pyridoxal phosphate</keyword>
<evidence type="ECO:0000256" key="3">
    <source>
        <dbReference type="ARBA" id="ARBA00012239"/>
    </source>
</evidence>
<dbReference type="InterPro" id="IPR016454">
    <property type="entry name" value="Cysteine_dSase"/>
</dbReference>
<dbReference type="GO" id="GO:0031071">
    <property type="term" value="F:cysteine desulfurase activity"/>
    <property type="evidence" value="ECO:0007669"/>
    <property type="project" value="UniProtKB-EC"/>
</dbReference>
<evidence type="ECO:0000256" key="10">
    <source>
        <dbReference type="ARBA" id="ARBA00050776"/>
    </source>
</evidence>
<dbReference type="Gene3D" id="1.10.260.50">
    <property type="match status" value="1"/>
</dbReference>
<keyword evidence="6" id="KW-0479">Metal-binding</keyword>
<keyword evidence="5" id="KW-0001">2Fe-2S</keyword>
<dbReference type="AlphaFoldDB" id="A0A7C1AME8"/>
<evidence type="ECO:0000256" key="9">
    <source>
        <dbReference type="ARBA" id="ARBA00023014"/>
    </source>
</evidence>
<dbReference type="InterPro" id="IPR015424">
    <property type="entry name" value="PyrdxlP-dep_Trfase"/>
</dbReference>
<comment type="similarity">
    <text evidence="2">Belongs to the class-V pyridoxal-phosphate-dependent aminotransferase family. NifS/IscS subfamily.</text>
</comment>
<dbReference type="Gene3D" id="3.40.640.10">
    <property type="entry name" value="Type I PLP-dependent aspartate aminotransferase-like (Major domain)"/>
    <property type="match status" value="1"/>
</dbReference>
<evidence type="ECO:0000256" key="7">
    <source>
        <dbReference type="ARBA" id="ARBA00022898"/>
    </source>
</evidence>
<dbReference type="FunFam" id="3.40.640.10:FF:000003">
    <property type="entry name" value="Cysteine desulfurase IscS"/>
    <property type="match status" value="1"/>
</dbReference>
<evidence type="ECO:0000259" key="12">
    <source>
        <dbReference type="Pfam" id="PF00266"/>
    </source>
</evidence>
<dbReference type="InterPro" id="IPR000192">
    <property type="entry name" value="Aminotrans_V_dom"/>
</dbReference>
<gene>
    <name evidence="13" type="ORF">ENG14_06350</name>
</gene>
<keyword evidence="4" id="KW-0808">Transferase</keyword>
<evidence type="ECO:0000256" key="6">
    <source>
        <dbReference type="ARBA" id="ARBA00022723"/>
    </source>
</evidence>
<dbReference type="GO" id="GO:0051537">
    <property type="term" value="F:2 iron, 2 sulfur cluster binding"/>
    <property type="evidence" value="ECO:0007669"/>
    <property type="project" value="UniProtKB-KW"/>
</dbReference>
<protein>
    <recommendedName>
        <fullName evidence="3">cysteine desulfurase</fullName>
        <ecNumber evidence="3">2.8.1.7</ecNumber>
    </recommendedName>
</protein>
<dbReference type="PIRSF" id="PIRSF005572">
    <property type="entry name" value="NifS"/>
    <property type="match status" value="1"/>
</dbReference>
<dbReference type="Proteomes" id="UP000886355">
    <property type="component" value="Unassembled WGS sequence"/>
</dbReference>
<evidence type="ECO:0000313" key="13">
    <source>
        <dbReference type="EMBL" id="HDL90507.1"/>
    </source>
</evidence>
<keyword evidence="8" id="KW-0408">Iron</keyword>
<evidence type="ECO:0000256" key="11">
    <source>
        <dbReference type="RuleBase" id="RU004504"/>
    </source>
</evidence>
<dbReference type="EC" id="2.8.1.7" evidence="3"/>
<name>A0A7C1AME8_9BACT</name>
<organism evidence="13">
    <name type="scientific">Thermodesulforhabdus norvegica</name>
    <dbReference type="NCBI Taxonomy" id="39841"/>
    <lineage>
        <taxon>Bacteria</taxon>
        <taxon>Pseudomonadati</taxon>
        <taxon>Thermodesulfobacteriota</taxon>
        <taxon>Syntrophobacteria</taxon>
        <taxon>Syntrophobacterales</taxon>
        <taxon>Thermodesulforhabdaceae</taxon>
        <taxon>Thermodesulforhabdus</taxon>
    </lineage>
</organism>
<evidence type="ECO:0000256" key="1">
    <source>
        <dbReference type="ARBA" id="ARBA00001933"/>
    </source>
</evidence>
<dbReference type="GO" id="GO:0046872">
    <property type="term" value="F:metal ion binding"/>
    <property type="evidence" value="ECO:0007669"/>
    <property type="project" value="UniProtKB-KW"/>
</dbReference>
<evidence type="ECO:0000256" key="5">
    <source>
        <dbReference type="ARBA" id="ARBA00022714"/>
    </source>
</evidence>
<accession>A0A7C1AME8</accession>
<dbReference type="PANTHER" id="PTHR11601:SF34">
    <property type="entry name" value="CYSTEINE DESULFURASE"/>
    <property type="match status" value="1"/>
</dbReference>
<dbReference type="NCBIfam" id="NF002806">
    <property type="entry name" value="PRK02948.1"/>
    <property type="match status" value="1"/>
</dbReference>
<evidence type="ECO:0000256" key="4">
    <source>
        <dbReference type="ARBA" id="ARBA00022679"/>
    </source>
</evidence>
<evidence type="ECO:0000256" key="2">
    <source>
        <dbReference type="ARBA" id="ARBA00006490"/>
    </source>
</evidence>
<dbReference type="PANTHER" id="PTHR11601">
    <property type="entry name" value="CYSTEINE DESULFURYLASE FAMILY MEMBER"/>
    <property type="match status" value="1"/>
</dbReference>
<comment type="caution">
    <text evidence="13">The sequence shown here is derived from an EMBL/GenBank/DDBJ whole genome shotgun (WGS) entry which is preliminary data.</text>
</comment>
<dbReference type="InterPro" id="IPR020578">
    <property type="entry name" value="Aminotrans_V_PyrdxlP_BS"/>
</dbReference>
<comment type="cofactor">
    <cofactor evidence="1 11">
        <name>pyridoxal 5'-phosphate</name>
        <dbReference type="ChEBI" id="CHEBI:597326"/>
    </cofactor>
</comment>
<dbReference type="PROSITE" id="PS00595">
    <property type="entry name" value="AA_TRANSFER_CLASS_5"/>
    <property type="match status" value="1"/>
</dbReference>
<feature type="domain" description="Aminotransferase class V" evidence="12">
    <location>
        <begin position="6"/>
        <end position="365"/>
    </location>
</feature>
<dbReference type="InterPro" id="IPR015421">
    <property type="entry name" value="PyrdxlP-dep_Trfase_major"/>
</dbReference>
<dbReference type="SUPFAM" id="SSF53383">
    <property type="entry name" value="PLP-dependent transferases"/>
    <property type="match status" value="1"/>
</dbReference>